<dbReference type="PIRSF" id="PIRSF017082">
    <property type="entry name" value="YflP"/>
    <property type="match status" value="1"/>
</dbReference>
<evidence type="ECO:0000313" key="4">
    <source>
        <dbReference type="Proteomes" id="UP000294664"/>
    </source>
</evidence>
<dbReference type="AlphaFoldDB" id="A0A4V2UXC8"/>
<dbReference type="Proteomes" id="UP000294664">
    <property type="component" value="Unassembled WGS sequence"/>
</dbReference>
<sequence length="337" mass="35062">MPTDDTRKTATGSVSRRTVLALAAGALATPALIRSAHAAGYPERFVTFIVPFAPGGPTDAMARVVAGPLGELLGQTVVIENRGGAGGNIGIGAVGRATPDGYTMLLTSSAYVVNPSLYKTVPYDPFKDFLPVSNLGSSPNVFVANPQAGIKTLADLVKKAKAEPGKLSYASPGAGTTPHLAMELLKVRAGIDILHVPFSGAGPAMQAVLGNQVPLASTALPPAHPQIKAGKVIGLAETGAKRWYDLPDLPTVMESGYPDFESETFQALFTPTGTPQAVIDKMSKSVIEVLNRADVKERLNKAGFGVLAQGPAELAALVQKEVPMWREIIKTSGISAD</sequence>
<name>A0A4V2UXC8_9HYPH</name>
<dbReference type="InterPro" id="IPR005064">
    <property type="entry name" value="BUG"/>
</dbReference>
<dbReference type="Gene3D" id="3.40.190.150">
    <property type="entry name" value="Bordetella uptake gene, domain 1"/>
    <property type="match status" value="1"/>
</dbReference>
<feature type="chain" id="PRO_5020455502" evidence="2">
    <location>
        <begin position="39"/>
        <end position="337"/>
    </location>
</feature>
<protein>
    <submittedName>
        <fullName evidence="3">Tripartite-type tricarboxylate transporter receptor subunit TctC</fullName>
    </submittedName>
</protein>
<reference evidence="3 4" key="1">
    <citation type="submission" date="2019-03" db="EMBL/GenBank/DDBJ databases">
        <title>Genomic Encyclopedia of Type Strains, Phase IV (KMG-IV): sequencing the most valuable type-strain genomes for metagenomic binning, comparative biology and taxonomic classification.</title>
        <authorList>
            <person name="Goeker M."/>
        </authorList>
    </citation>
    <scope>NUCLEOTIDE SEQUENCE [LARGE SCALE GENOMIC DNA]</scope>
    <source>
        <strain evidence="3 4">DSM 9035</strain>
    </source>
</reference>
<dbReference type="EMBL" id="SMAI01000011">
    <property type="protein sequence ID" value="TCT02948.1"/>
    <property type="molecule type" value="Genomic_DNA"/>
</dbReference>
<dbReference type="PROSITE" id="PS51318">
    <property type="entry name" value="TAT"/>
    <property type="match status" value="1"/>
</dbReference>
<keyword evidence="2" id="KW-0732">Signal</keyword>
<evidence type="ECO:0000256" key="2">
    <source>
        <dbReference type="SAM" id="SignalP"/>
    </source>
</evidence>
<dbReference type="PANTHER" id="PTHR42928:SF5">
    <property type="entry name" value="BLR1237 PROTEIN"/>
    <property type="match status" value="1"/>
</dbReference>
<dbReference type="Gene3D" id="3.40.190.10">
    <property type="entry name" value="Periplasmic binding protein-like II"/>
    <property type="match status" value="1"/>
</dbReference>
<dbReference type="OrthoDB" id="7956792at2"/>
<comment type="similarity">
    <text evidence="1">Belongs to the UPF0065 (bug) family.</text>
</comment>
<dbReference type="InterPro" id="IPR006311">
    <property type="entry name" value="TAT_signal"/>
</dbReference>
<dbReference type="PANTHER" id="PTHR42928">
    <property type="entry name" value="TRICARBOXYLATE-BINDING PROTEIN"/>
    <property type="match status" value="1"/>
</dbReference>
<proteinExistence type="inferred from homology"/>
<dbReference type="CDD" id="cd13578">
    <property type="entry name" value="PBP2_Bug27"/>
    <property type="match status" value="1"/>
</dbReference>
<dbReference type="SUPFAM" id="SSF53850">
    <property type="entry name" value="Periplasmic binding protein-like II"/>
    <property type="match status" value="1"/>
</dbReference>
<accession>A0A4V2UXC8</accession>
<keyword evidence="3" id="KW-0675">Receptor</keyword>
<dbReference type="RefSeq" id="WP_132033445.1">
    <property type="nucleotide sequence ID" value="NZ_SMAI01000011.1"/>
</dbReference>
<dbReference type="Pfam" id="PF03401">
    <property type="entry name" value="TctC"/>
    <property type="match status" value="1"/>
</dbReference>
<gene>
    <name evidence="3" type="ORF">EDC64_111120</name>
</gene>
<evidence type="ECO:0000313" key="3">
    <source>
        <dbReference type="EMBL" id="TCT02948.1"/>
    </source>
</evidence>
<evidence type="ECO:0000256" key="1">
    <source>
        <dbReference type="ARBA" id="ARBA00006987"/>
    </source>
</evidence>
<organism evidence="3 4">
    <name type="scientific">Aquabacter spiritensis</name>
    <dbReference type="NCBI Taxonomy" id="933073"/>
    <lineage>
        <taxon>Bacteria</taxon>
        <taxon>Pseudomonadati</taxon>
        <taxon>Pseudomonadota</taxon>
        <taxon>Alphaproteobacteria</taxon>
        <taxon>Hyphomicrobiales</taxon>
        <taxon>Xanthobacteraceae</taxon>
        <taxon>Aquabacter</taxon>
    </lineage>
</organism>
<feature type="signal peptide" evidence="2">
    <location>
        <begin position="1"/>
        <end position="38"/>
    </location>
</feature>
<dbReference type="InterPro" id="IPR042100">
    <property type="entry name" value="Bug_dom1"/>
</dbReference>
<keyword evidence="4" id="KW-1185">Reference proteome</keyword>
<comment type="caution">
    <text evidence="3">The sequence shown here is derived from an EMBL/GenBank/DDBJ whole genome shotgun (WGS) entry which is preliminary data.</text>
</comment>